<dbReference type="SMART" id="SM00409">
    <property type="entry name" value="IG"/>
    <property type="match status" value="2"/>
</dbReference>
<evidence type="ECO:0000256" key="1">
    <source>
        <dbReference type="ARBA" id="ARBA00011360"/>
    </source>
</evidence>
<dbReference type="PANTHER" id="PTHR15360:SF4">
    <property type="entry name" value="PROTEIN KINASE DOMAIN-CONTAINING PROTEIN"/>
    <property type="match status" value="1"/>
</dbReference>
<name>A0A8W7PXD8_ANOCL</name>
<evidence type="ECO:0000259" key="4">
    <source>
        <dbReference type="PROSITE" id="PS50835"/>
    </source>
</evidence>
<evidence type="ECO:0000256" key="2">
    <source>
        <dbReference type="ARBA" id="ARBA00019671"/>
    </source>
</evidence>
<dbReference type="InterPro" id="IPR036179">
    <property type="entry name" value="Ig-like_dom_sf"/>
</dbReference>
<dbReference type="Proteomes" id="UP000075882">
    <property type="component" value="Unassembled WGS sequence"/>
</dbReference>
<evidence type="ECO:0000313" key="5">
    <source>
        <dbReference type="EnsemblMetazoa" id="ACOM039277-PA.1"/>
    </source>
</evidence>
<comment type="subunit">
    <text evidence="1">Forms a complex composed of PDGFRL, TNK2 and GRB2.</text>
</comment>
<dbReference type="EnsemblMetazoa" id="ACOM039277-RA">
    <property type="protein sequence ID" value="ACOM039277-PA.1"/>
    <property type="gene ID" value="ACOM039277"/>
</dbReference>
<dbReference type="Gene3D" id="2.60.40.10">
    <property type="entry name" value="Immunoglobulins"/>
    <property type="match status" value="2"/>
</dbReference>
<evidence type="ECO:0000256" key="3">
    <source>
        <dbReference type="SAM" id="MobiDB-lite"/>
    </source>
</evidence>
<proteinExistence type="predicted"/>
<feature type="compositionally biased region" description="Low complexity" evidence="3">
    <location>
        <begin position="488"/>
        <end position="497"/>
    </location>
</feature>
<accession>A0A8W7PXD8</accession>
<dbReference type="VEuPathDB" id="VectorBase:ACON2_037366"/>
<feature type="compositionally biased region" description="Low complexity" evidence="3">
    <location>
        <begin position="348"/>
        <end position="366"/>
    </location>
</feature>
<dbReference type="PANTHER" id="PTHR15360">
    <property type="entry name" value="PLATELET-DERIVED GROWTH FACTOR RECEPTOR LIKE"/>
    <property type="match status" value="1"/>
</dbReference>
<reference evidence="5" key="1">
    <citation type="submission" date="2022-08" db="UniProtKB">
        <authorList>
            <consortium name="EnsemblMetazoa"/>
        </authorList>
    </citation>
    <scope>IDENTIFICATION</scope>
</reference>
<feature type="region of interest" description="Disordered" evidence="3">
    <location>
        <begin position="337"/>
        <end position="383"/>
    </location>
</feature>
<dbReference type="AlphaFoldDB" id="A0A8W7PXD8"/>
<dbReference type="SUPFAM" id="SSF48726">
    <property type="entry name" value="Immunoglobulin"/>
    <property type="match status" value="1"/>
</dbReference>
<protein>
    <recommendedName>
        <fullName evidence="2">Platelet-derived growth factor receptor-like protein</fullName>
    </recommendedName>
</protein>
<dbReference type="InterPro" id="IPR042495">
    <property type="entry name" value="PDGFRL"/>
</dbReference>
<dbReference type="InterPro" id="IPR007110">
    <property type="entry name" value="Ig-like_dom"/>
</dbReference>
<feature type="region of interest" description="Disordered" evidence="3">
    <location>
        <begin position="485"/>
        <end position="512"/>
    </location>
</feature>
<dbReference type="InterPro" id="IPR013783">
    <property type="entry name" value="Ig-like_fold"/>
</dbReference>
<feature type="compositionally biased region" description="Polar residues" evidence="3">
    <location>
        <begin position="367"/>
        <end position="382"/>
    </location>
</feature>
<sequence length="559" mass="61883">LCVCSGNSVQARILQCRVEGHARCLAVFSSELANFISTKMVGQPATVILSVTLLAVCSVFQHSATFVSALDEGHIVREQDAANAHGAPEIDTVDEEIVLPKGASWNFTCKSAQPILWKSYAASFHWEPPNVHPVDFETDDPDKPYGSVLMLTDASAKQVGRYYCINVASYDEEREDELDDMVAEYLASTVYVYVNDPEHPLVPVSSPVFRVQQYDDFVIPCKPTHPEVEVELYNDLEGNLVETYEYSNTQGYKLSFNRLEEGGFYYCQVKDKPDQRIDFEVTIIEHCEFSTTELLLRPTTTTATTTTITTSIITIGTSSSPSSRIFRARDHLQAKRSNVHNIGGDGVTASISSSPSSSTTSTSTSSYHNEPLSSDKTGSWPTLGQVGAMHSELLFAERRQSMSSDANDGSVLEKFKRSILDQFINGIANTTREDSTFEDLIQTGNTTERNGTSFDDDVTFDYLDEDAGNGTVVGITFGYDNATEERSTTTATTTTTTPRYSHEPSYGENSTHFTLPSTSKRNYISLSLLFCLCRVDMQTLHNIYDCLLCISFLFSHVLS</sequence>
<dbReference type="PROSITE" id="PS50835">
    <property type="entry name" value="IG_LIKE"/>
    <property type="match status" value="1"/>
</dbReference>
<feature type="domain" description="Ig-like" evidence="4">
    <location>
        <begin position="88"/>
        <end position="164"/>
    </location>
</feature>
<dbReference type="InterPro" id="IPR003599">
    <property type="entry name" value="Ig_sub"/>
</dbReference>
<organism evidence="5">
    <name type="scientific">Anopheles coluzzii</name>
    <name type="common">African malaria mosquito</name>
    <dbReference type="NCBI Taxonomy" id="1518534"/>
    <lineage>
        <taxon>Eukaryota</taxon>
        <taxon>Metazoa</taxon>
        <taxon>Ecdysozoa</taxon>
        <taxon>Arthropoda</taxon>
        <taxon>Hexapoda</taxon>
        <taxon>Insecta</taxon>
        <taxon>Pterygota</taxon>
        <taxon>Neoptera</taxon>
        <taxon>Endopterygota</taxon>
        <taxon>Diptera</taxon>
        <taxon>Nematocera</taxon>
        <taxon>Culicoidea</taxon>
        <taxon>Culicidae</taxon>
        <taxon>Anophelinae</taxon>
        <taxon>Anopheles</taxon>
    </lineage>
</organism>